<keyword evidence="1" id="KW-0812">Transmembrane</keyword>
<organism evidence="2 3">
    <name type="scientific">Crassaminicella thermophila</name>
    <dbReference type="NCBI Taxonomy" id="2599308"/>
    <lineage>
        <taxon>Bacteria</taxon>
        <taxon>Bacillati</taxon>
        <taxon>Bacillota</taxon>
        <taxon>Clostridia</taxon>
        <taxon>Eubacteriales</taxon>
        <taxon>Clostridiaceae</taxon>
        <taxon>Crassaminicella</taxon>
    </lineage>
</organism>
<feature type="transmembrane region" description="Helical" evidence="1">
    <location>
        <begin position="117"/>
        <end position="138"/>
    </location>
</feature>
<gene>
    <name evidence="2" type="ORF">FQB35_09580</name>
</gene>
<dbReference type="KEGG" id="crs:FQB35_09580"/>
<feature type="transmembrane region" description="Helical" evidence="1">
    <location>
        <begin position="56"/>
        <end position="83"/>
    </location>
</feature>
<feature type="transmembrane region" description="Helical" evidence="1">
    <location>
        <begin position="7"/>
        <end position="28"/>
    </location>
</feature>
<reference evidence="2 3" key="1">
    <citation type="submission" date="2019-07" db="EMBL/GenBank/DDBJ databases">
        <title>Complete genome of Crassaminicella thermophila SY095.</title>
        <authorList>
            <person name="Li X."/>
        </authorList>
    </citation>
    <scope>NUCLEOTIDE SEQUENCE [LARGE SCALE GENOMIC DNA]</scope>
    <source>
        <strain evidence="2 3">SY095</strain>
    </source>
</reference>
<dbReference type="EMBL" id="CP042243">
    <property type="protein sequence ID" value="QEK12555.1"/>
    <property type="molecule type" value="Genomic_DNA"/>
</dbReference>
<sequence>MRKNFNLFLYIIQYILGILCSFIGQILLRLPASTWYTLSNTNKNYKIFIQSLANHAIAGIILAFIGFALLFYLIFITAILLLSHWNHIKWIFRIFIILWVILLCLSTLYHAVILYQILSYLFILALAIFSLLLILNYFHHERG</sequence>
<evidence type="ECO:0000256" key="1">
    <source>
        <dbReference type="SAM" id="Phobius"/>
    </source>
</evidence>
<keyword evidence="1" id="KW-0472">Membrane</keyword>
<name>A0A5C0SDD4_CRATE</name>
<keyword evidence="1" id="KW-1133">Transmembrane helix</keyword>
<feature type="transmembrane region" description="Helical" evidence="1">
    <location>
        <begin position="90"/>
        <end position="111"/>
    </location>
</feature>
<dbReference type="RefSeq" id="WP_148809709.1">
    <property type="nucleotide sequence ID" value="NZ_CP042243.1"/>
</dbReference>
<accession>A0A5C0SDD4</accession>
<protein>
    <submittedName>
        <fullName evidence="2">Uncharacterized protein</fullName>
    </submittedName>
</protein>
<evidence type="ECO:0000313" key="3">
    <source>
        <dbReference type="Proteomes" id="UP000324646"/>
    </source>
</evidence>
<proteinExistence type="predicted"/>
<keyword evidence="3" id="KW-1185">Reference proteome</keyword>
<evidence type="ECO:0000313" key="2">
    <source>
        <dbReference type="EMBL" id="QEK12555.1"/>
    </source>
</evidence>
<dbReference type="AlphaFoldDB" id="A0A5C0SDD4"/>
<dbReference type="Proteomes" id="UP000324646">
    <property type="component" value="Chromosome"/>
</dbReference>